<keyword evidence="2" id="KW-1185">Reference proteome</keyword>
<protein>
    <recommendedName>
        <fullName evidence="3">DUF4372 domain-containing protein</fullName>
    </recommendedName>
</protein>
<organism evidence="1 2">
    <name type="scientific">Hymenobacter humi</name>
    <dbReference type="NCBI Taxonomy" id="1411620"/>
    <lineage>
        <taxon>Bacteria</taxon>
        <taxon>Pseudomonadati</taxon>
        <taxon>Bacteroidota</taxon>
        <taxon>Cytophagia</taxon>
        <taxon>Cytophagales</taxon>
        <taxon>Hymenobacteraceae</taxon>
        <taxon>Hymenobacter</taxon>
    </lineage>
</organism>
<sequence length="78" mass="9093">MGRGHHRGRLAQQIAGFLLKFLVELSSEFGAAQLNKLIENGVVERRLSFFQHGGRWLNGRRRRGRGRNRGRTYRGRLY</sequence>
<gene>
    <name evidence="1" type="ORF">ACFQT0_22440</name>
</gene>
<proteinExistence type="predicted"/>
<evidence type="ECO:0000313" key="2">
    <source>
        <dbReference type="Proteomes" id="UP001596513"/>
    </source>
</evidence>
<evidence type="ECO:0000313" key="1">
    <source>
        <dbReference type="EMBL" id="MFC7669818.1"/>
    </source>
</evidence>
<name>A0ABW2U8M1_9BACT</name>
<reference evidence="2" key="1">
    <citation type="journal article" date="2019" name="Int. J. Syst. Evol. Microbiol.">
        <title>The Global Catalogue of Microorganisms (GCM) 10K type strain sequencing project: providing services to taxonomists for standard genome sequencing and annotation.</title>
        <authorList>
            <consortium name="The Broad Institute Genomics Platform"/>
            <consortium name="The Broad Institute Genome Sequencing Center for Infectious Disease"/>
            <person name="Wu L."/>
            <person name="Ma J."/>
        </authorList>
    </citation>
    <scope>NUCLEOTIDE SEQUENCE [LARGE SCALE GENOMIC DNA]</scope>
    <source>
        <strain evidence="2">JCM 19635</strain>
    </source>
</reference>
<dbReference type="RefSeq" id="WP_380205293.1">
    <property type="nucleotide sequence ID" value="NZ_JBHTEK010000001.1"/>
</dbReference>
<dbReference type="Proteomes" id="UP001596513">
    <property type="component" value="Unassembled WGS sequence"/>
</dbReference>
<comment type="caution">
    <text evidence="1">The sequence shown here is derived from an EMBL/GenBank/DDBJ whole genome shotgun (WGS) entry which is preliminary data.</text>
</comment>
<accession>A0ABW2U8M1</accession>
<evidence type="ECO:0008006" key="3">
    <source>
        <dbReference type="Google" id="ProtNLM"/>
    </source>
</evidence>
<dbReference type="EMBL" id="JBHTEK010000001">
    <property type="protein sequence ID" value="MFC7669818.1"/>
    <property type="molecule type" value="Genomic_DNA"/>
</dbReference>